<accession>A0ABP3TRY2</accession>
<dbReference type="SMART" id="SM00028">
    <property type="entry name" value="TPR"/>
    <property type="match status" value="3"/>
</dbReference>
<dbReference type="Pfam" id="PF12833">
    <property type="entry name" value="HTH_18"/>
    <property type="match status" value="1"/>
</dbReference>
<reference evidence="6" key="1">
    <citation type="journal article" date="2019" name="Int. J. Syst. Evol. Microbiol.">
        <title>The Global Catalogue of Microorganisms (GCM) 10K type strain sequencing project: providing services to taxonomists for standard genome sequencing and annotation.</title>
        <authorList>
            <consortium name="The Broad Institute Genomics Platform"/>
            <consortium name="The Broad Institute Genome Sequencing Center for Infectious Disease"/>
            <person name="Wu L."/>
            <person name="Ma J."/>
        </authorList>
    </citation>
    <scope>NUCLEOTIDE SEQUENCE [LARGE SCALE GENOMIC DNA]</scope>
    <source>
        <strain evidence="6">JCM 15974</strain>
    </source>
</reference>
<evidence type="ECO:0000259" key="4">
    <source>
        <dbReference type="PROSITE" id="PS01124"/>
    </source>
</evidence>
<proteinExistence type="predicted"/>
<dbReference type="PANTHER" id="PTHR43280">
    <property type="entry name" value="ARAC-FAMILY TRANSCRIPTIONAL REGULATOR"/>
    <property type="match status" value="1"/>
</dbReference>
<keyword evidence="1" id="KW-0238">DNA-binding</keyword>
<dbReference type="SUPFAM" id="SSF48452">
    <property type="entry name" value="TPR-like"/>
    <property type="match status" value="1"/>
</dbReference>
<feature type="repeat" description="TPR" evidence="2">
    <location>
        <begin position="138"/>
        <end position="171"/>
    </location>
</feature>
<evidence type="ECO:0000313" key="5">
    <source>
        <dbReference type="EMBL" id="GAA0713676.1"/>
    </source>
</evidence>
<keyword evidence="3" id="KW-0812">Transmembrane</keyword>
<dbReference type="Gene3D" id="1.25.40.10">
    <property type="entry name" value="Tetratricopeptide repeat domain"/>
    <property type="match status" value="2"/>
</dbReference>
<comment type="caution">
    <text evidence="5">The sequence shown here is derived from an EMBL/GenBank/DDBJ whole genome shotgun (WGS) entry which is preliminary data.</text>
</comment>
<keyword evidence="3" id="KW-0472">Membrane</keyword>
<dbReference type="EMBL" id="BAAAGE010000001">
    <property type="protein sequence ID" value="GAA0713676.1"/>
    <property type="molecule type" value="Genomic_DNA"/>
</dbReference>
<dbReference type="PANTHER" id="PTHR43280:SF2">
    <property type="entry name" value="HTH-TYPE TRANSCRIPTIONAL REGULATOR EXSA"/>
    <property type="match status" value="1"/>
</dbReference>
<dbReference type="Proteomes" id="UP001501758">
    <property type="component" value="Unassembled WGS sequence"/>
</dbReference>
<dbReference type="PROSITE" id="PS01124">
    <property type="entry name" value="HTH_ARAC_FAMILY_2"/>
    <property type="match status" value="1"/>
</dbReference>
<keyword evidence="3" id="KW-1133">Transmembrane helix</keyword>
<sequence>MGQSVDSLVVSDIDSLVQLDSSIIYEGYERNLDIDTVSSKIFARAYLKKAKIDDIDYKLAYGYCAMASFDSNSFEHKIQYLDSAINITQSTENKYFPTLAYIIKGVAYEGKGKFNIALDNYIRALNWSKKKEDIHYEWIAKHNIGLLKIKIGNYDEAKSIFKEYLKFEESNNIRFWNDSLRYLNTLSTLVSIYRKNEEIDSAISLNRKGMELAIGFPNRFMFFFNKGVNEFYKENFKESIYNLNQSLPEFKKPENIYHYDTSDIIEIYFYLGKSHLGLFEKEKAITYFKKVDSVVQNTGYLTAEIRPAYQHIIKYYKSKKDKNNQLFYINRLLYSDSILSTNFRNLNTKISKEFDTPILLAEKEKLIASLAKENTRISTKNIIISGLLLLALGVAGFYFYRQRLYKKRFLKLVADQSSNTNEKANTKDATAAISKEIIAHLLECLQQFEDKQEYLDPDINMVNLAKRFDSNSNYLSKVINKYKGKNFAQYINDLRVAYVIDKLKNDPIFRKYTVVALAQEIGFNNPESFSKAFYKNTGIYPSYFIKELLKQ</sequence>
<protein>
    <recommendedName>
        <fullName evidence="4">HTH araC/xylS-type domain-containing protein</fullName>
    </recommendedName>
</protein>
<dbReference type="InterPro" id="IPR011990">
    <property type="entry name" value="TPR-like_helical_dom_sf"/>
</dbReference>
<evidence type="ECO:0000256" key="1">
    <source>
        <dbReference type="ARBA" id="ARBA00023125"/>
    </source>
</evidence>
<organism evidence="5 6">
    <name type="scientific">Aquimarina litoralis</name>
    <dbReference type="NCBI Taxonomy" id="584605"/>
    <lineage>
        <taxon>Bacteria</taxon>
        <taxon>Pseudomonadati</taxon>
        <taxon>Bacteroidota</taxon>
        <taxon>Flavobacteriia</taxon>
        <taxon>Flavobacteriales</taxon>
        <taxon>Flavobacteriaceae</taxon>
        <taxon>Aquimarina</taxon>
    </lineage>
</organism>
<evidence type="ECO:0000256" key="3">
    <source>
        <dbReference type="SAM" id="Phobius"/>
    </source>
</evidence>
<dbReference type="SMART" id="SM00342">
    <property type="entry name" value="HTH_ARAC"/>
    <property type="match status" value="1"/>
</dbReference>
<keyword evidence="6" id="KW-1185">Reference proteome</keyword>
<keyword evidence="2" id="KW-0802">TPR repeat</keyword>
<gene>
    <name evidence="5" type="ORF">GCM10009430_05750</name>
</gene>
<feature type="domain" description="HTH araC/xylS-type" evidence="4">
    <location>
        <begin position="435"/>
        <end position="547"/>
    </location>
</feature>
<evidence type="ECO:0000313" key="6">
    <source>
        <dbReference type="Proteomes" id="UP001501758"/>
    </source>
</evidence>
<dbReference type="Gene3D" id="1.10.10.60">
    <property type="entry name" value="Homeodomain-like"/>
    <property type="match status" value="2"/>
</dbReference>
<dbReference type="PROSITE" id="PS50005">
    <property type="entry name" value="TPR"/>
    <property type="match status" value="1"/>
</dbReference>
<dbReference type="Pfam" id="PF13181">
    <property type="entry name" value="TPR_8"/>
    <property type="match status" value="1"/>
</dbReference>
<name>A0ABP3TRY2_9FLAO</name>
<evidence type="ECO:0000256" key="2">
    <source>
        <dbReference type="PROSITE-ProRule" id="PRU00339"/>
    </source>
</evidence>
<dbReference type="InterPro" id="IPR019734">
    <property type="entry name" value="TPR_rpt"/>
</dbReference>
<dbReference type="InterPro" id="IPR018060">
    <property type="entry name" value="HTH_AraC"/>
</dbReference>
<feature type="transmembrane region" description="Helical" evidence="3">
    <location>
        <begin position="382"/>
        <end position="400"/>
    </location>
</feature>